<dbReference type="RefSeq" id="WP_274260329.1">
    <property type="nucleotide sequence ID" value="NZ_CP117884.1"/>
</dbReference>
<keyword evidence="1" id="KW-0472">Membrane</keyword>
<keyword evidence="3" id="KW-1185">Reference proteome</keyword>
<dbReference type="Proteomes" id="UP001220377">
    <property type="component" value="Chromosome"/>
</dbReference>
<name>A0ABY7WR70_9LACO</name>
<evidence type="ECO:0000256" key="1">
    <source>
        <dbReference type="SAM" id="Phobius"/>
    </source>
</evidence>
<proteinExistence type="predicted"/>
<reference evidence="2 3" key="1">
    <citation type="submission" date="2023-02" db="EMBL/GenBank/DDBJ databases">
        <title>Genome sequence of Lacticaseibacillus sp. KACC 23028.</title>
        <authorList>
            <person name="Kim S."/>
            <person name="Heo J."/>
            <person name="Kwon S.-W."/>
        </authorList>
    </citation>
    <scope>NUCLEOTIDE SEQUENCE [LARGE SCALE GENOMIC DNA]</scope>
    <source>
        <strain evidence="2 3">KACC 23028</strain>
    </source>
</reference>
<organism evidence="2 3">
    <name type="scientific">Lacticaseibacillus pabuli</name>
    <dbReference type="NCBI Taxonomy" id="3025672"/>
    <lineage>
        <taxon>Bacteria</taxon>
        <taxon>Bacillati</taxon>
        <taxon>Bacillota</taxon>
        <taxon>Bacilli</taxon>
        <taxon>Lactobacillales</taxon>
        <taxon>Lactobacillaceae</taxon>
        <taxon>Lacticaseibacillus</taxon>
    </lineage>
</organism>
<sequence>MTFIRRMILAFNVQSWLFVAGLVAVVAGIWIKAGTWLGLVALGTSLITSALIINQNDNEKR</sequence>
<accession>A0ABY7WR70</accession>
<feature type="transmembrane region" description="Helical" evidence="1">
    <location>
        <begin position="36"/>
        <end position="53"/>
    </location>
</feature>
<protein>
    <submittedName>
        <fullName evidence="2">Uncharacterized protein</fullName>
    </submittedName>
</protein>
<gene>
    <name evidence="2" type="ORF">PQ472_00130</name>
</gene>
<feature type="transmembrane region" description="Helical" evidence="1">
    <location>
        <begin position="7"/>
        <end position="30"/>
    </location>
</feature>
<keyword evidence="1" id="KW-0812">Transmembrane</keyword>
<evidence type="ECO:0000313" key="2">
    <source>
        <dbReference type="EMBL" id="WDF82683.1"/>
    </source>
</evidence>
<keyword evidence="1" id="KW-1133">Transmembrane helix</keyword>
<dbReference type="EMBL" id="CP117884">
    <property type="protein sequence ID" value="WDF82683.1"/>
    <property type="molecule type" value="Genomic_DNA"/>
</dbReference>
<evidence type="ECO:0000313" key="3">
    <source>
        <dbReference type="Proteomes" id="UP001220377"/>
    </source>
</evidence>